<dbReference type="InterPro" id="IPR002328">
    <property type="entry name" value="ADH_Zn_CS"/>
</dbReference>
<protein>
    <submittedName>
        <fullName evidence="7">Alcohol dehydrogenase catalytic domain-containing protein</fullName>
    </submittedName>
</protein>
<accession>A0ABT6GZB5</accession>
<keyword evidence="2 5" id="KW-0479">Metal-binding</keyword>
<dbReference type="PANTHER" id="PTHR43401:SF5">
    <property type="entry name" value="ALCOHOL DEHYDROGENASE-RELATED"/>
    <property type="match status" value="1"/>
</dbReference>
<organism evidence="7 8">
    <name type="scientific">Mycolicibacterium gadium</name>
    <name type="common">Mycobacterium gadium</name>
    <dbReference type="NCBI Taxonomy" id="1794"/>
    <lineage>
        <taxon>Bacteria</taxon>
        <taxon>Bacillati</taxon>
        <taxon>Actinomycetota</taxon>
        <taxon>Actinomycetes</taxon>
        <taxon>Mycobacteriales</taxon>
        <taxon>Mycobacteriaceae</taxon>
        <taxon>Mycolicibacterium</taxon>
    </lineage>
</organism>
<sequence length="358" mass="37703">MRAARLEQHNEPLVIGDFLEPEIAADEVLVRVDAVGVCRTDWHQWKGDWEWLGFLFPLPLIPGHEFAGTVVEVGSAVARIKNGDRVTVPFHEGCGTCESCTAGSSNRCLNLSFPGFTHSGAFGELVAVAHADFNCVVLPENVDAASAATLSCRYMSAYRAVARQGRLEAGESIAIHGAGGMGLAAVQIAKRLGGQIVVVDKRKDALTKALDEGADSVVVATESLDVVAAVRDATGGGAHVSIDAIGGQETSVNCIASLRRAGRFVQAGLTTKEFKGNVTIPMDLVVALELEIVGSFGNPRSDYNALMSMVARGQLNPGSLVTRRANIAEINSIIEDLDGFDTVGVNVIDSFTPNGGES</sequence>
<dbReference type="EMBL" id="JAKZMO010000041">
    <property type="protein sequence ID" value="MDG5486694.1"/>
    <property type="molecule type" value="Genomic_DNA"/>
</dbReference>
<feature type="domain" description="Enoyl reductase (ER)" evidence="6">
    <location>
        <begin position="8"/>
        <end position="348"/>
    </location>
</feature>
<dbReference type="InterPro" id="IPR013149">
    <property type="entry name" value="ADH-like_C"/>
</dbReference>
<dbReference type="RefSeq" id="WP_278223800.1">
    <property type="nucleotide sequence ID" value="NZ_JAKZMO010000041.1"/>
</dbReference>
<keyword evidence="3 5" id="KW-0862">Zinc</keyword>
<dbReference type="InterPro" id="IPR011032">
    <property type="entry name" value="GroES-like_sf"/>
</dbReference>
<dbReference type="Proteomes" id="UP001154266">
    <property type="component" value="Unassembled WGS sequence"/>
</dbReference>
<dbReference type="Pfam" id="PF00107">
    <property type="entry name" value="ADH_zinc_N"/>
    <property type="match status" value="1"/>
</dbReference>
<evidence type="ECO:0000313" key="8">
    <source>
        <dbReference type="Proteomes" id="UP001154266"/>
    </source>
</evidence>
<evidence type="ECO:0000259" key="6">
    <source>
        <dbReference type="SMART" id="SM00829"/>
    </source>
</evidence>
<evidence type="ECO:0000256" key="2">
    <source>
        <dbReference type="ARBA" id="ARBA00022723"/>
    </source>
</evidence>
<dbReference type="PROSITE" id="PS00059">
    <property type="entry name" value="ADH_ZINC"/>
    <property type="match status" value="1"/>
</dbReference>
<dbReference type="SUPFAM" id="SSF51735">
    <property type="entry name" value="NAD(P)-binding Rossmann-fold domains"/>
    <property type="match status" value="1"/>
</dbReference>
<dbReference type="SUPFAM" id="SSF50129">
    <property type="entry name" value="GroES-like"/>
    <property type="match status" value="1"/>
</dbReference>
<dbReference type="PANTHER" id="PTHR43401">
    <property type="entry name" value="L-THREONINE 3-DEHYDROGENASE"/>
    <property type="match status" value="1"/>
</dbReference>
<comment type="similarity">
    <text evidence="5">Belongs to the zinc-containing alcohol dehydrogenase family.</text>
</comment>
<reference evidence="7" key="1">
    <citation type="journal article" date="2023" name="Environ. Microbiol.">
        <title>The 2-methylpropene degradation pathway in Mycobacteriaceae family strains.</title>
        <authorList>
            <person name="Helbich S."/>
            <person name="Barrantes I."/>
            <person name="Dos Anjos Borges L.G."/>
            <person name="Pieper D.H."/>
            <person name="Vainshtein Y."/>
            <person name="Sohn K."/>
            <person name="Engesser K.H."/>
        </authorList>
    </citation>
    <scope>NUCLEOTIDE SEQUENCE</scope>
    <source>
        <strain evidence="7">IBE100</strain>
    </source>
</reference>
<proteinExistence type="inferred from homology"/>
<evidence type="ECO:0000313" key="7">
    <source>
        <dbReference type="EMBL" id="MDG5486694.1"/>
    </source>
</evidence>
<evidence type="ECO:0000256" key="3">
    <source>
        <dbReference type="ARBA" id="ARBA00022833"/>
    </source>
</evidence>
<gene>
    <name evidence="7" type="ORF">MNO81_28200</name>
</gene>
<dbReference type="Gene3D" id="3.90.180.10">
    <property type="entry name" value="Medium-chain alcohol dehydrogenases, catalytic domain"/>
    <property type="match status" value="1"/>
</dbReference>
<dbReference type="InterPro" id="IPR036291">
    <property type="entry name" value="NAD(P)-bd_dom_sf"/>
</dbReference>
<dbReference type="InterPro" id="IPR050129">
    <property type="entry name" value="Zn_alcohol_dh"/>
</dbReference>
<dbReference type="InterPro" id="IPR013154">
    <property type="entry name" value="ADH-like_N"/>
</dbReference>
<comment type="cofactor">
    <cofactor evidence="1 5">
        <name>Zn(2+)</name>
        <dbReference type="ChEBI" id="CHEBI:29105"/>
    </cofactor>
</comment>
<dbReference type="Pfam" id="PF08240">
    <property type="entry name" value="ADH_N"/>
    <property type="match status" value="1"/>
</dbReference>
<evidence type="ECO:0000256" key="5">
    <source>
        <dbReference type="RuleBase" id="RU361277"/>
    </source>
</evidence>
<evidence type="ECO:0000256" key="1">
    <source>
        <dbReference type="ARBA" id="ARBA00001947"/>
    </source>
</evidence>
<dbReference type="Gene3D" id="3.40.50.720">
    <property type="entry name" value="NAD(P)-binding Rossmann-like Domain"/>
    <property type="match status" value="1"/>
</dbReference>
<dbReference type="InterPro" id="IPR020843">
    <property type="entry name" value="ER"/>
</dbReference>
<keyword evidence="8" id="KW-1185">Reference proteome</keyword>
<comment type="caution">
    <text evidence="7">The sequence shown here is derived from an EMBL/GenBank/DDBJ whole genome shotgun (WGS) entry which is preliminary data.</text>
</comment>
<keyword evidence="4" id="KW-0560">Oxidoreductase</keyword>
<dbReference type="SMART" id="SM00829">
    <property type="entry name" value="PKS_ER"/>
    <property type="match status" value="1"/>
</dbReference>
<evidence type="ECO:0000256" key="4">
    <source>
        <dbReference type="ARBA" id="ARBA00023002"/>
    </source>
</evidence>
<name>A0ABT6GZB5_MYCGU</name>